<dbReference type="PANTHER" id="PTHR42776:SF27">
    <property type="entry name" value="DIPEPTIDYL PEPTIDASE FAMILY MEMBER 6"/>
    <property type="match status" value="1"/>
</dbReference>
<dbReference type="InterPro" id="IPR001375">
    <property type="entry name" value="Peptidase_S9_cat"/>
</dbReference>
<dbReference type="Proteomes" id="UP000265366">
    <property type="component" value="Unassembled WGS sequence"/>
</dbReference>
<keyword evidence="5" id="KW-1185">Reference proteome</keyword>
<accession>A0A3A1PFY9</accession>
<dbReference type="NCBIfam" id="NF033523">
    <property type="entry name" value="lasso_peptidase"/>
    <property type="match status" value="1"/>
</dbReference>
<keyword evidence="1" id="KW-0378">Hydrolase</keyword>
<reference evidence="4 5" key="1">
    <citation type="submission" date="2018-08" db="EMBL/GenBank/DDBJ databases">
        <title>Erythrobacter zhengii sp.nov., a bacterium isolated from deep-sea sediment.</title>
        <authorList>
            <person name="Fang C."/>
            <person name="Wu Y.-H."/>
            <person name="Sun C."/>
            <person name="Wang H."/>
            <person name="Cheng H."/>
            <person name="Meng F.-X."/>
            <person name="Wang C.-S."/>
            <person name="Xu X.-W."/>
        </authorList>
    </citation>
    <scope>NUCLEOTIDE SEQUENCE [LARGE SCALE GENOMIC DNA]</scope>
    <source>
        <strain evidence="4 5">CCTCC AB 2015396</strain>
    </source>
</reference>
<feature type="domain" description="Peptidase S9 prolyl oligopeptidase catalytic" evidence="3">
    <location>
        <begin position="501"/>
        <end position="663"/>
    </location>
</feature>
<dbReference type="Gene3D" id="2.120.10.30">
    <property type="entry name" value="TolB, C-terminal domain"/>
    <property type="match status" value="1"/>
</dbReference>
<protein>
    <submittedName>
        <fullName evidence="4">Atxe2 family lasso peptide isopeptidase</fullName>
    </submittedName>
</protein>
<dbReference type="SUPFAM" id="SSF82171">
    <property type="entry name" value="DPP6 N-terminal domain-like"/>
    <property type="match status" value="1"/>
</dbReference>
<dbReference type="InterPro" id="IPR029058">
    <property type="entry name" value="AB_hydrolase_fold"/>
</dbReference>
<name>A0A3A1PFY9_9SPHN</name>
<dbReference type="Pfam" id="PF00326">
    <property type="entry name" value="Peptidase_S9"/>
    <property type="match status" value="1"/>
</dbReference>
<organism evidence="4 5">
    <name type="scientific">Aurantiacibacter xanthus</name>
    <dbReference type="NCBI Taxonomy" id="1784712"/>
    <lineage>
        <taxon>Bacteria</taxon>
        <taxon>Pseudomonadati</taxon>
        <taxon>Pseudomonadota</taxon>
        <taxon>Alphaproteobacteria</taxon>
        <taxon>Sphingomonadales</taxon>
        <taxon>Erythrobacteraceae</taxon>
        <taxon>Aurantiacibacter</taxon>
    </lineage>
</organism>
<sequence length="696" mass="76688">MVMLAATFLWAAASPSASSPDSCRERLLPPVAEQLEPRRAVTARDIIELRDFGDPWQDPSMDPPFALSPDRRHIAIALRRADISSNSYCYGIMLLSLDDGTRRLLDEGGEPLIMSSDYFGRADKPNGTVTSSPLAWSPDGQWVAYMRRDHGRTQVWRVALEGNTAEQVTHAPVDVRRFSWSSDGTAIHFTTRPGIPDAIATFAEEGRSGFHFDERFWPLSANRPLPQGDVSFVEQTIDLTTHAVSSVQASSVRASGKADAITRPDDPATLAWLGTDQPTAFLSPIRLKTSSQGREQVCSAPACTNVTGFWWDRDGSILFLHDESNSGGGRLTLYRWRPGPTLPVRLWQTDALLIGCVLLEPSFFCAQEAADQPRRLVRVAVRNGAITPLFDPNPEWTALRTGSVETLAAVSADSAPGFARLVLPPDYRPGEHHPLVVVQYTSRGFLRGGTGDEYPIHLLADRGYAVLSFHKPPQPGADPPSPDLDTFVRRNLAGLAERRRNFTALTAAIDAAIARGVVDPERVAITGLSDGASTVAYAMLHSRRFATAILSTCCDEPSFTQFLSGPAYAASTEKWGYPGYGEEGFWPDFSLAQNAEKVATPPILIQASDEEYRMALETVAALRAAQRPIDMYVFPNEMHIKWQPEHRAAIYARVIDWLDFWLRGKEDAVPAKETQYRRWHALAESVPARASALPDP</sequence>
<dbReference type="OrthoDB" id="100212at2"/>
<dbReference type="InterPro" id="IPR011659">
    <property type="entry name" value="WD40"/>
</dbReference>
<dbReference type="GO" id="GO:0004252">
    <property type="term" value="F:serine-type endopeptidase activity"/>
    <property type="evidence" value="ECO:0007669"/>
    <property type="project" value="TreeGrafter"/>
</dbReference>
<dbReference type="Gene3D" id="3.40.50.1820">
    <property type="entry name" value="alpha/beta hydrolase"/>
    <property type="match status" value="1"/>
</dbReference>
<dbReference type="EMBL" id="QXFM01000007">
    <property type="protein sequence ID" value="RIV92737.1"/>
    <property type="molecule type" value="Genomic_DNA"/>
</dbReference>
<dbReference type="GO" id="GO:0006508">
    <property type="term" value="P:proteolysis"/>
    <property type="evidence" value="ECO:0007669"/>
    <property type="project" value="InterPro"/>
</dbReference>
<evidence type="ECO:0000313" key="5">
    <source>
        <dbReference type="Proteomes" id="UP000265366"/>
    </source>
</evidence>
<dbReference type="InterPro" id="IPR053536">
    <property type="entry name" value="Lasso_peptide_isopeptidase"/>
</dbReference>
<gene>
    <name evidence="4" type="ORF">D2V17_01105</name>
</gene>
<evidence type="ECO:0000256" key="2">
    <source>
        <dbReference type="ARBA" id="ARBA00022825"/>
    </source>
</evidence>
<evidence type="ECO:0000313" key="4">
    <source>
        <dbReference type="EMBL" id="RIV92737.1"/>
    </source>
</evidence>
<comment type="caution">
    <text evidence="4">The sequence shown here is derived from an EMBL/GenBank/DDBJ whole genome shotgun (WGS) entry which is preliminary data.</text>
</comment>
<evidence type="ECO:0000256" key="1">
    <source>
        <dbReference type="ARBA" id="ARBA00022801"/>
    </source>
</evidence>
<dbReference type="AlphaFoldDB" id="A0A3A1PFY9"/>
<dbReference type="InterPro" id="IPR011042">
    <property type="entry name" value="6-blade_b-propeller_TolB-like"/>
</dbReference>
<evidence type="ECO:0000259" key="3">
    <source>
        <dbReference type="Pfam" id="PF00326"/>
    </source>
</evidence>
<proteinExistence type="predicted"/>
<dbReference type="Pfam" id="PF07676">
    <property type="entry name" value="PD40"/>
    <property type="match status" value="1"/>
</dbReference>
<dbReference type="SUPFAM" id="SSF53474">
    <property type="entry name" value="alpha/beta-Hydrolases"/>
    <property type="match status" value="1"/>
</dbReference>
<keyword evidence="2" id="KW-0645">Protease</keyword>
<dbReference type="PANTHER" id="PTHR42776">
    <property type="entry name" value="SERINE PEPTIDASE S9 FAMILY MEMBER"/>
    <property type="match status" value="1"/>
</dbReference>
<keyword evidence="2" id="KW-0720">Serine protease</keyword>